<dbReference type="GO" id="GO:0005886">
    <property type="term" value="C:plasma membrane"/>
    <property type="evidence" value="ECO:0007669"/>
    <property type="project" value="UniProtKB-SubCell"/>
</dbReference>
<feature type="transmembrane region" description="Helical" evidence="7">
    <location>
        <begin position="282"/>
        <end position="307"/>
    </location>
</feature>
<evidence type="ECO:0000259" key="10">
    <source>
        <dbReference type="Pfam" id="PF07670"/>
    </source>
</evidence>
<comment type="caution">
    <text evidence="11">The sequence shown here is derived from an EMBL/GenBank/DDBJ whole genome shotgun (WGS) entry which is preliminary data.</text>
</comment>
<gene>
    <name evidence="11" type="primary">nupC_2</name>
    <name evidence="11" type="ORF">NEOCIP111885_02907</name>
</gene>
<accession>A0A9C7LAI5</accession>
<evidence type="ECO:0000256" key="7">
    <source>
        <dbReference type="SAM" id="Phobius"/>
    </source>
</evidence>
<protein>
    <submittedName>
        <fullName evidence="11">Nucleoside permease NupC</fullName>
    </submittedName>
</protein>
<evidence type="ECO:0000259" key="9">
    <source>
        <dbReference type="Pfam" id="PF07662"/>
    </source>
</evidence>
<keyword evidence="4 7" id="KW-0812">Transmembrane</keyword>
<evidence type="ECO:0000256" key="4">
    <source>
        <dbReference type="ARBA" id="ARBA00022692"/>
    </source>
</evidence>
<dbReference type="PANTHER" id="PTHR10590">
    <property type="entry name" value="SODIUM/NUCLEOSIDE COTRANSPORTER"/>
    <property type="match status" value="1"/>
</dbReference>
<reference evidence="11" key="1">
    <citation type="submission" date="2021-10" db="EMBL/GenBank/DDBJ databases">
        <authorList>
            <person name="Criscuolo A."/>
        </authorList>
    </citation>
    <scope>NUCLEOTIDE SEQUENCE</scope>
    <source>
        <strain evidence="11">CIP111885</strain>
    </source>
</reference>
<dbReference type="Pfam" id="PF01773">
    <property type="entry name" value="Nucleos_tra2_N"/>
    <property type="match status" value="1"/>
</dbReference>
<evidence type="ECO:0000313" key="12">
    <source>
        <dbReference type="Proteomes" id="UP000789845"/>
    </source>
</evidence>
<feature type="transmembrane region" description="Helical" evidence="7">
    <location>
        <begin position="6"/>
        <end position="22"/>
    </location>
</feature>
<proteinExistence type="inferred from homology"/>
<evidence type="ECO:0000256" key="6">
    <source>
        <dbReference type="ARBA" id="ARBA00023136"/>
    </source>
</evidence>
<dbReference type="EMBL" id="CAKJTG010000016">
    <property type="protein sequence ID" value="CAG9609166.1"/>
    <property type="molecule type" value="Genomic_DNA"/>
</dbReference>
<dbReference type="InterPro" id="IPR002668">
    <property type="entry name" value="CNT_N_dom"/>
</dbReference>
<dbReference type="Pfam" id="PF07662">
    <property type="entry name" value="Nucleos_tra2_C"/>
    <property type="match status" value="1"/>
</dbReference>
<feature type="transmembrane region" description="Helical" evidence="7">
    <location>
        <begin position="383"/>
        <end position="403"/>
    </location>
</feature>
<feature type="domain" description="Nucleoside transporter/FeoB GTPase Gate" evidence="10">
    <location>
        <begin position="89"/>
        <end position="186"/>
    </location>
</feature>
<feature type="transmembrane region" description="Helical" evidence="7">
    <location>
        <begin position="190"/>
        <end position="209"/>
    </location>
</feature>
<dbReference type="Proteomes" id="UP000789845">
    <property type="component" value="Unassembled WGS sequence"/>
</dbReference>
<evidence type="ECO:0000256" key="3">
    <source>
        <dbReference type="ARBA" id="ARBA00022475"/>
    </source>
</evidence>
<evidence type="ECO:0000259" key="8">
    <source>
        <dbReference type="Pfam" id="PF01773"/>
    </source>
</evidence>
<evidence type="ECO:0000256" key="1">
    <source>
        <dbReference type="ARBA" id="ARBA00004651"/>
    </source>
</evidence>
<keyword evidence="3" id="KW-1003">Cell membrane</keyword>
<dbReference type="InterPro" id="IPR011642">
    <property type="entry name" value="Gate_dom"/>
</dbReference>
<keyword evidence="6 7" id="KW-0472">Membrane</keyword>
<feature type="transmembrane region" description="Helical" evidence="7">
    <location>
        <begin position="34"/>
        <end position="67"/>
    </location>
</feature>
<dbReference type="PANTHER" id="PTHR10590:SF23">
    <property type="entry name" value="NUPC_NUPG FAMILY NUCLEOSIDE CNT TRANSPORTER"/>
    <property type="match status" value="1"/>
</dbReference>
<name>A0A9C7LAI5_9BACI</name>
<evidence type="ECO:0000256" key="5">
    <source>
        <dbReference type="ARBA" id="ARBA00022989"/>
    </source>
</evidence>
<feature type="transmembrane region" description="Helical" evidence="7">
    <location>
        <begin position="256"/>
        <end position="276"/>
    </location>
</feature>
<dbReference type="GO" id="GO:0015293">
    <property type="term" value="F:symporter activity"/>
    <property type="evidence" value="ECO:0007669"/>
    <property type="project" value="TreeGrafter"/>
</dbReference>
<comment type="subcellular location">
    <subcellularLocation>
        <location evidence="1">Cell membrane</location>
        <topology evidence="1">Multi-pass membrane protein</topology>
    </subcellularLocation>
</comment>
<dbReference type="InterPro" id="IPR008276">
    <property type="entry name" value="C_nuclsd_transpt"/>
</dbReference>
<dbReference type="InterPro" id="IPR011657">
    <property type="entry name" value="CNT_C_dom"/>
</dbReference>
<evidence type="ECO:0000313" key="11">
    <source>
        <dbReference type="EMBL" id="CAG9609166.1"/>
    </source>
</evidence>
<sequence length="404" mass="44334">MDIVRGIIGLAFIFVLGYLISFDRKNVRYKPMAIMIGLQLVITFVALNTAVGVTILGGISDFFSWLLKQADGGVNFVFGGIEMKFVFFFHVLMPIVFISALVGILNYFKVLPFIIKWTGKLINKITGMGDLESYFAPSTAILGQPEVFITIKEQLPKMKPQQLYTICASAMSAVSAATLGAYMTMVPGQYVVVAVFLNIFSALIISCVVNPYNPKTINEDASDNNSKESTEWLVSAEGEEREPFFQMLGTYILDGFKLVIIVSAMLIGFMALVTILNNSFEIMFNITFTEIMGWVFAPIAFVLGVPWDEVVRVGSIMATKLITNEFVAMGELAQVAETLSPKAHAMISTYLISFANFGTLGIVSGSIKSIDEKQGRMVAKYSLKLLLGATMASMLTATIVGMFY</sequence>
<keyword evidence="5 7" id="KW-1133">Transmembrane helix</keyword>
<feature type="domain" description="Concentrative nucleoside transporter C-terminal" evidence="9">
    <location>
        <begin position="190"/>
        <end position="401"/>
    </location>
</feature>
<evidence type="ECO:0000256" key="2">
    <source>
        <dbReference type="ARBA" id="ARBA00009033"/>
    </source>
</evidence>
<dbReference type="AlphaFoldDB" id="A0A9C7LAI5"/>
<keyword evidence="12" id="KW-1185">Reference proteome</keyword>
<feature type="transmembrane region" description="Helical" evidence="7">
    <location>
        <begin position="87"/>
        <end position="108"/>
    </location>
</feature>
<dbReference type="RefSeq" id="WP_230497402.1">
    <property type="nucleotide sequence ID" value="NZ_CAKJTG010000016.1"/>
</dbReference>
<dbReference type="GO" id="GO:0005337">
    <property type="term" value="F:nucleoside transmembrane transporter activity"/>
    <property type="evidence" value="ECO:0007669"/>
    <property type="project" value="InterPro"/>
</dbReference>
<feature type="domain" description="Concentrative nucleoside transporter N-terminal" evidence="8">
    <location>
        <begin position="8"/>
        <end position="80"/>
    </location>
</feature>
<organism evidence="11 12">
    <name type="scientific">Pseudoneobacillus rhizosphaerae</name>
    <dbReference type="NCBI Taxonomy" id="2880968"/>
    <lineage>
        <taxon>Bacteria</taxon>
        <taxon>Bacillati</taxon>
        <taxon>Bacillota</taxon>
        <taxon>Bacilli</taxon>
        <taxon>Bacillales</taxon>
        <taxon>Bacillaceae</taxon>
        <taxon>Pseudoneobacillus</taxon>
    </lineage>
</organism>
<dbReference type="Pfam" id="PF07670">
    <property type="entry name" value="Gate"/>
    <property type="match status" value="1"/>
</dbReference>
<comment type="similarity">
    <text evidence="2">Belongs to the concentrative nucleoside transporter (CNT) (TC 2.A.41) family.</text>
</comment>